<dbReference type="SUPFAM" id="SSF56672">
    <property type="entry name" value="DNA/RNA polymerases"/>
    <property type="match status" value="1"/>
</dbReference>
<keyword evidence="3" id="KW-0548">Nucleotidyltransferase</keyword>
<comment type="caution">
    <text evidence="2">The sequence shown here is derived from an EMBL/GenBank/DDBJ whole genome shotgun (WGS) entry which is preliminary data.</text>
</comment>
<dbReference type="PANTHER" id="PTHR33050:SF7">
    <property type="entry name" value="RIBONUCLEASE H"/>
    <property type="match status" value="1"/>
</dbReference>
<dbReference type="InterPro" id="IPR052055">
    <property type="entry name" value="Hepadnavirus_pol/RT"/>
</dbReference>
<dbReference type="EMBL" id="CAMXCT020000826">
    <property type="protein sequence ID" value="CAL1137054.1"/>
    <property type="molecule type" value="Genomic_DNA"/>
</dbReference>
<name>A0A9P1C228_9DINO</name>
<dbReference type="PANTHER" id="PTHR33050">
    <property type="entry name" value="REVERSE TRANSCRIPTASE DOMAIN-CONTAINING PROTEIN"/>
    <property type="match status" value="1"/>
</dbReference>
<dbReference type="InterPro" id="IPR043502">
    <property type="entry name" value="DNA/RNA_pol_sf"/>
</dbReference>
<dbReference type="Proteomes" id="UP001152797">
    <property type="component" value="Unassembled WGS sequence"/>
</dbReference>
<dbReference type="EMBL" id="CAMXCT010000826">
    <property type="protein sequence ID" value="CAI3983679.1"/>
    <property type="molecule type" value="Genomic_DNA"/>
</dbReference>
<feature type="region of interest" description="Disordered" evidence="1">
    <location>
        <begin position="827"/>
        <end position="866"/>
    </location>
</feature>
<reference evidence="2" key="1">
    <citation type="submission" date="2022-10" db="EMBL/GenBank/DDBJ databases">
        <authorList>
            <person name="Chen Y."/>
            <person name="Dougan E. K."/>
            <person name="Chan C."/>
            <person name="Rhodes N."/>
            <person name="Thang M."/>
        </authorList>
    </citation>
    <scope>NUCLEOTIDE SEQUENCE</scope>
</reference>
<keyword evidence="3" id="KW-0695">RNA-directed DNA polymerase</keyword>
<feature type="compositionally biased region" description="Acidic residues" evidence="1">
    <location>
        <begin position="843"/>
        <end position="855"/>
    </location>
</feature>
<gene>
    <name evidence="2" type="ORF">C1SCF055_LOCUS11272</name>
</gene>
<evidence type="ECO:0000313" key="4">
    <source>
        <dbReference type="Proteomes" id="UP001152797"/>
    </source>
</evidence>
<evidence type="ECO:0000313" key="2">
    <source>
        <dbReference type="EMBL" id="CAI3983679.1"/>
    </source>
</evidence>
<dbReference type="GO" id="GO:0003964">
    <property type="term" value="F:RNA-directed DNA polymerase activity"/>
    <property type="evidence" value="ECO:0007669"/>
    <property type="project" value="UniProtKB-KW"/>
</dbReference>
<reference evidence="3 4" key="2">
    <citation type="submission" date="2024-05" db="EMBL/GenBank/DDBJ databases">
        <authorList>
            <person name="Chen Y."/>
            <person name="Shah S."/>
            <person name="Dougan E. K."/>
            <person name="Thang M."/>
            <person name="Chan C."/>
        </authorList>
    </citation>
    <scope>NUCLEOTIDE SEQUENCE [LARGE SCALE GENOMIC DNA]</scope>
</reference>
<evidence type="ECO:0000313" key="3">
    <source>
        <dbReference type="EMBL" id="CAL4770991.1"/>
    </source>
</evidence>
<proteinExistence type="predicted"/>
<organism evidence="2">
    <name type="scientific">Cladocopium goreaui</name>
    <dbReference type="NCBI Taxonomy" id="2562237"/>
    <lineage>
        <taxon>Eukaryota</taxon>
        <taxon>Sar</taxon>
        <taxon>Alveolata</taxon>
        <taxon>Dinophyceae</taxon>
        <taxon>Suessiales</taxon>
        <taxon>Symbiodiniaceae</taxon>
        <taxon>Cladocopium</taxon>
    </lineage>
</organism>
<keyword evidence="4" id="KW-1185">Reference proteome</keyword>
<feature type="region of interest" description="Disordered" evidence="1">
    <location>
        <begin position="230"/>
        <end position="261"/>
    </location>
</feature>
<keyword evidence="3" id="KW-0808">Transferase</keyword>
<sequence>MRRLFNESYANIASDIKVRSEATDDTPVRRLAPAERASRLKDQQQRLGGLSITGQYEPGDTLVDKCISIYDSDRLQYVEWSASVSREHELLSGTKKDASLTFDSSGSLKLSKLQKTEPCSTGTEIQVRYCLVRRALAFDQANLIEFKLLEAWSEKLMQSRLEDPAPGYARTTMKQLELADRKLFCVLAEKTREGIKTTIKGRPLDLVFKECSESSEVLALLQPRQGTVSAEKVKEVRGNSAEPPTKRIKRETGKKGKGKGNSSAFVRIPHDLLKLNCVGEPAEVMHDDTTNSFSDTPAQENFSDVEKICHTGTEADRPYVFLELCAGSATLSAEVKRLGVEVLAFDHESNRHQSKCKVLCLDLSLPHAFERIVELVTKCNVLGVHMGPPCGTCSKARGIPMPDGSAGPQPLRDDNYLLGLPNLGFRDKQRVTAANNLYEKLGLLVETLEKKLTSFLSNRDEFGALSRFCQDVAPHEHESWGYDHVNKCFNTAKESMLNLTFGCYEKVELKAMEHVLWMLVTLARYMRHFGEIKFVLCDGTLLEGHVHPAWNKVAFGMEATCVDMKSAYKQLPLNPCEYHRTVVSLWDVNNRKAACFLMRTLPFGATASVHHFLRVSSFIHAVGLHAGLCWGAYFDDFPTLCNVANRRSTQSTALGIFELLGFKYNDEKLDPFDKVASMLGVELDLREIDNGLIKVQNKPARVTEVSECLNRILDSGVIEADSLPSYLGKLQFAEAQLWGRAGRIALADLREATLHKTGAFAVTEEAKEAIEVLLERFTTGRPRELKASVGTDLNRPLFLRPMPRDRGLQLLRYWLCKCHEAHGVVEPKSDVQDSVPAPPPESVEPDAPQDDDGSEASEASAVSEVMDEPSALAPEELIFLVNPVTKVAHLAIQCSSSDRAMCYEDSNLQPYRTGCGARPNAISGDLQFTHCLPEGSTFDYWVKLPWIGWSINVKRWVVSITPDKRAKILDQIDSLLRSSRCDLKTLESLTGRLLWVSSLWETLRPLLGPLYQAMMTVPLTLVSISPEQWPLLLDALQDDLTLSKSLHHPSLRKNVKVVRAASFTLRDLGHARSLHFKSRRIWLGINIPGSSKRKLLQETHESLQAWKDVLVGTLFLHNMIPPTYLPLQASADACATQGEAGLGGILRLNGEVAAWFAFTISHAEAKDVFPWISDSMQKHINVWELLGQFALAFCLDRALKGRCTPISVTFACDNTSAEAAHLKALSTASGMCHVLAAFFRFQRIHNLDVSIQHIPGMWNDEADALSRGKHLPHCTPELQVDVPWTWLCSSLPEHSPSNAKFPHTLLTR</sequence>
<accession>A0A9P1C228</accession>
<protein>
    <submittedName>
        <fullName evidence="3">Reverse transcriptase domain-containing protein</fullName>
    </submittedName>
</protein>
<evidence type="ECO:0000256" key="1">
    <source>
        <dbReference type="SAM" id="MobiDB-lite"/>
    </source>
</evidence>
<dbReference type="EMBL" id="CAMXCT030000826">
    <property type="protein sequence ID" value="CAL4770991.1"/>
    <property type="molecule type" value="Genomic_DNA"/>
</dbReference>